<accession>A0A7S0ZD84</accession>
<sequence>MMDKLRGIERDEVERLLASLGEYELAIPDELVSYYLMRSGFKCDDIRVQRLVSLAAQKFLADIANDAIAHSKLRQQSVTTKAKVVKEPKMVLTSEDLDKALREYGVSLRKPAYYADHAAPATPEATGKTGDGKPSAPPKSVAADSAKKPPKPS</sequence>
<evidence type="ECO:0000256" key="4">
    <source>
        <dbReference type="ARBA" id="ARBA00023242"/>
    </source>
</evidence>
<dbReference type="EMBL" id="HBFP01003670">
    <property type="protein sequence ID" value="CAD8818206.1"/>
    <property type="molecule type" value="Transcribed_RNA"/>
</dbReference>
<dbReference type="GO" id="GO:0000124">
    <property type="term" value="C:SAGA complex"/>
    <property type="evidence" value="ECO:0007669"/>
    <property type="project" value="TreeGrafter"/>
</dbReference>
<evidence type="ECO:0000256" key="3">
    <source>
        <dbReference type="ARBA" id="ARBA00023163"/>
    </source>
</evidence>
<proteinExistence type="inferred from homology"/>
<reference evidence="7" key="1">
    <citation type="submission" date="2021-01" db="EMBL/GenBank/DDBJ databases">
        <authorList>
            <person name="Corre E."/>
            <person name="Pelletier E."/>
            <person name="Niang G."/>
            <person name="Scheremetjew M."/>
            <person name="Finn R."/>
            <person name="Kale V."/>
            <person name="Holt S."/>
            <person name="Cochrane G."/>
            <person name="Meng A."/>
            <person name="Brown T."/>
            <person name="Cohen L."/>
        </authorList>
    </citation>
    <scope>NUCLEOTIDE SEQUENCE</scope>
    <source>
        <strain evidence="7">CCMP3278</strain>
    </source>
</reference>
<evidence type="ECO:0000256" key="1">
    <source>
        <dbReference type="ARBA" id="ARBA00004123"/>
    </source>
</evidence>
<feature type="region of interest" description="Disordered" evidence="6">
    <location>
        <begin position="119"/>
        <end position="153"/>
    </location>
</feature>
<dbReference type="PANTHER" id="PTHR21242">
    <property type="entry name" value="TRANSCRIPTION INITIATION FACTOR TFIID SUBUNIT 10"/>
    <property type="match status" value="1"/>
</dbReference>
<protein>
    <recommendedName>
        <fullName evidence="8">Transcription initiation factor TFIID subunit 10</fullName>
    </recommendedName>
</protein>
<evidence type="ECO:0008006" key="8">
    <source>
        <dbReference type="Google" id="ProtNLM"/>
    </source>
</evidence>
<evidence type="ECO:0000256" key="5">
    <source>
        <dbReference type="ARBA" id="ARBA00025730"/>
    </source>
</evidence>
<dbReference type="GO" id="GO:0016251">
    <property type="term" value="F:RNA polymerase II general transcription initiation factor activity"/>
    <property type="evidence" value="ECO:0007669"/>
    <property type="project" value="TreeGrafter"/>
</dbReference>
<dbReference type="PRINTS" id="PR01443">
    <property type="entry name" value="TFIID30KDSUB"/>
</dbReference>
<evidence type="ECO:0000256" key="2">
    <source>
        <dbReference type="ARBA" id="ARBA00023015"/>
    </source>
</evidence>
<evidence type="ECO:0000256" key="6">
    <source>
        <dbReference type="SAM" id="MobiDB-lite"/>
    </source>
</evidence>
<evidence type="ECO:0000313" key="7">
    <source>
        <dbReference type="EMBL" id="CAD8818206.1"/>
    </source>
</evidence>
<comment type="similarity">
    <text evidence="5">Belongs to the TAF10 family.</text>
</comment>
<keyword evidence="4" id="KW-0539">Nucleus</keyword>
<dbReference type="AlphaFoldDB" id="A0A7S0ZD84"/>
<gene>
    <name evidence="7" type="ORF">TOLI1172_LOCUS2595</name>
</gene>
<name>A0A7S0ZD84_9RHOD</name>
<organism evidence="7">
    <name type="scientific">Timspurckia oligopyrenoides</name>
    <dbReference type="NCBI Taxonomy" id="708627"/>
    <lineage>
        <taxon>Eukaryota</taxon>
        <taxon>Rhodophyta</taxon>
        <taxon>Bangiophyceae</taxon>
        <taxon>Porphyridiales</taxon>
        <taxon>Porphyridiaceae</taxon>
        <taxon>Timspurckia</taxon>
    </lineage>
</organism>
<keyword evidence="2" id="KW-0805">Transcription regulation</keyword>
<dbReference type="Pfam" id="PF03540">
    <property type="entry name" value="TAF10"/>
    <property type="match status" value="1"/>
</dbReference>
<dbReference type="InterPro" id="IPR003923">
    <property type="entry name" value="TAF10"/>
</dbReference>
<dbReference type="GO" id="GO:1990841">
    <property type="term" value="F:promoter-specific chromatin binding"/>
    <property type="evidence" value="ECO:0007669"/>
    <property type="project" value="TreeGrafter"/>
</dbReference>
<keyword evidence="3" id="KW-0804">Transcription</keyword>
<dbReference type="GO" id="GO:0005669">
    <property type="term" value="C:transcription factor TFIID complex"/>
    <property type="evidence" value="ECO:0007669"/>
    <property type="project" value="TreeGrafter"/>
</dbReference>
<dbReference type="PANTHER" id="PTHR21242:SF0">
    <property type="entry name" value="TRANSCRIPTION INITIATION FACTOR TFIID SUBUNIT 10"/>
    <property type="match status" value="1"/>
</dbReference>
<dbReference type="CDD" id="cd07982">
    <property type="entry name" value="HFD_TAF10"/>
    <property type="match status" value="1"/>
</dbReference>
<dbReference type="GO" id="GO:0006367">
    <property type="term" value="P:transcription initiation at RNA polymerase II promoter"/>
    <property type="evidence" value="ECO:0007669"/>
    <property type="project" value="TreeGrafter"/>
</dbReference>
<comment type="subcellular location">
    <subcellularLocation>
        <location evidence="1">Nucleus</location>
    </subcellularLocation>
</comment>